<keyword evidence="2" id="KW-1185">Reference proteome</keyword>
<dbReference type="Proteomes" id="UP000186104">
    <property type="component" value="Chromosome"/>
</dbReference>
<dbReference type="EMBL" id="CP015961">
    <property type="protein sequence ID" value="ANI90920.1"/>
    <property type="molecule type" value="Genomic_DNA"/>
</dbReference>
<dbReference type="STRING" id="499555.BJL86_0109"/>
<dbReference type="KEGG" id="dtm:BJL86_0109"/>
<sequence>MGSIENLAGVFFDAGQGLINTFLNAGQGLFDIVSGSLQG</sequence>
<protein>
    <submittedName>
        <fullName evidence="1">Uncharacterized protein</fullName>
    </submittedName>
</protein>
<proteinExistence type="predicted"/>
<dbReference type="AlphaFoldDB" id="A0A173LK35"/>
<accession>A0A173LK35</accession>
<name>A0A173LK35_9ACTN</name>
<gene>
    <name evidence="1" type="ORF">BJL86_0109</name>
</gene>
<evidence type="ECO:0000313" key="1">
    <source>
        <dbReference type="EMBL" id="ANI90920.1"/>
    </source>
</evidence>
<reference evidence="1 2" key="1">
    <citation type="submission" date="2016-06" db="EMBL/GenBank/DDBJ databases">
        <title>Complete genome sequence of a saline-alkali tolerant type strain Dietzia timorensis ID05-A0528T.</title>
        <authorList>
            <person name="Wu X."/>
        </authorList>
    </citation>
    <scope>NUCLEOTIDE SEQUENCE [LARGE SCALE GENOMIC DNA]</scope>
    <source>
        <strain evidence="1 2">ID05-A0528</strain>
    </source>
</reference>
<evidence type="ECO:0000313" key="2">
    <source>
        <dbReference type="Proteomes" id="UP000186104"/>
    </source>
</evidence>
<organism evidence="1 2">
    <name type="scientific">Dietzia timorensis</name>
    <dbReference type="NCBI Taxonomy" id="499555"/>
    <lineage>
        <taxon>Bacteria</taxon>
        <taxon>Bacillati</taxon>
        <taxon>Actinomycetota</taxon>
        <taxon>Actinomycetes</taxon>
        <taxon>Mycobacteriales</taxon>
        <taxon>Dietziaceae</taxon>
        <taxon>Dietzia</taxon>
    </lineage>
</organism>